<organism evidence="3 4">
    <name type="scientific">Malus domestica</name>
    <name type="common">Apple</name>
    <name type="synonym">Pyrus malus</name>
    <dbReference type="NCBI Taxonomy" id="3750"/>
    <lineage>
        <taxon>Eukaryota</taxon>
        <taxon>Viridiplantae</taxon>
        <taxon>Streptophyta</taxon>
        <taxon>Embryophyta</taxon>
        <taxon>Tracheophyta</taxon>
        <taxon>Spermatophyta</taxon>
        <taxon>Magnoliopsida</taxon>
        <taxon>eudicotyledons</taxon>
        <taxon>Gunneridae</taxon>
        <taxon>Pentapetalae</taxon>
        <taxon>rosids</taxon>
        <taxon>fabids</taxon>
        <taxon>Rosales</taxon>
        <taxon>Rosaceae</taxon>
        <taxon>Amygdaloideae</taxon>
        <taxon>Maleae</taxon>
        <taxon>Malus</taxon>
    </lineage>
</organism>
<evidence type="ECO:0000259" key="2">
    <source>
        <dbReference type="PROSITE" id="PS51767"/>
    </source>
</evidence>
<evidence type="ECO:0000313" key="3">
    <source>
        <dbReference type="EMBL" id="RXH68351.1"/>
    </source>
</evidence>
<protein>
    <recommendedName>
        <fullName evidence="2">Peptidase A1 domain-containing protein</fullName>
    </recommendedName>
</protein>
<comment type="caution">
    <text evidence="3">The sequence shown here is derived from an EMBL/GenBank/DDBJ whole genome shotgun (WGS) entry which is preliminary data.</text>
</comment>
<sequence length="217" mass="23861">MTQDVSWFTPRKSYYAINLESIAVNGQILPVDPAAFRTSDDRVTVVDTGTTLAYFVEEAYEPLVRAITSASNFVSPIISGKSQCYLIYTSLGKSFPSVTLNFAAAASITLTPQDYLLYSGSHVGAAMWCLGFKKTREASRGFTVLGDLVLRDKIVVYDLARQQLGWANYNCSSPVNFSTAFHPTHRNGSSGSSGDTLIKLLKTVTLLLLMHLFNLYM</sequence>
<accession>A0A498HGU9</accession>
<dbReference type="PROSITE" id="PS51767">
    <property type="entry name" value="PEPTIDASE_A1"/>
    <property type="match status" value="1"/>
</dbReference>
<dbReference type="SUPFAM" id="SSF50630">
    <property type="entry name" value="Acid proteases"/>
    <property type="match status" value="1"/>
</dbReference>
<dbReference type="Pfam" id="PF14541">
    <property type="entry name" value="TAXi_C"/>
    <property type="match status" value="1"/>
</dbReference>
<dbReference type="InterPro" id="IPR001461">
    <property type="entry name" value="Aspartic_peptidase_A1"/>
</dbReference>
<dbReference type="GO" id="GO:0004190">
    <property type="term" value="F:aspartic-type endopeptidase activity"/>
    <property type="evidence" value="ECO:0007669"/>
    <property type="project" value="InterPro"/>
</dbReference>
<name>A0A498HGU9_MALDO</name>
<dbReference type="EMBL" id="RDQH01000343">
    <property type="protein sequence ID" value="RXH68351.1"/>
    <property type="molecule type" value="Genomic_DNA"/>
</dbReference>
<keyword evidence="4" id="KW-1185">Reference proteome</keyword>
<dbReference type="InterPro" id="IPR032799">
    <property type="entry name" value="TAXi_C"/>
</dbReference>
<dbReference type="InterPro" id="IPR033121">
    <property type="entry name" value="PEPTIDASE_A1"/>
</dbReference>
<evidence type="ECO:0000313" key="4">
    <source>
        <dbReference type="Proteomes" id="UP000290289"/>
    </source>
</evidence>
<dbReference type="Gene3D" id="2.40.70.10">
    <property type="entry name" value="Acid Proteases"/>
    <property type="match status" value="1"/>
</dbReference>
<proteinExistence type="inferred from homology"/>
<comment type="similarity">
    <text evidence="1">Belongs to the peptidase A1 family.</text>
</comment>
<dbReference type="Proteomes" id="UP000290289">
    <property type="component" value="Chromosome 17"/>
</dbReference>
<reference evidence="3 4" key="1">
    <citation type="submission" date="2018-10" db="EMBL/GenBank/DDBJ databases">
        <title>A high-quality apple genome assembly.</title>
        <authorList>
            <person name="Hu J."/>
        </authorList>
    </citation>
    <scope>NUCLEOTIDE SEQUENCE [LARGE SCALE GENOMIC DNA]</scope>
    <source>
        <strain evidence="4">cv. HFTH1</strain>
        <tissue evidence="3">Young leaf</tissue>
    </source>
</reference>
<gene>
    <name evidence="3" type="ORF">DVH24_030684</name>
</gene>
<dbReference type="InterPro" id="IPR021109">
    <property type="entry name" value="Peptidase_aspartic_dom_sf"/>
</dbReference>
<dbReference type="PANTHER" id="PTHR13683:SF875">
    <property type="entry name" value="EUKARYOTIC ASPARTYL PROTEASE FAMILY PROTEIN"/>
    <property type="match status" value="1"/>
</dbReference>
<evidence type="ECO:0000256" key="1">
    <source>
        <dbReference type="ARBA" id="ARBA00007447"/>
    </source>
</evidence>
<dbReference type="PANTHER" id="PTHR13683">
    <property type="entry name" value="ASPARTYL PROTEASES"/>
    <property type="match status" value="1"/>
</dbReference>
<dbReference type="GO" id="GO:0006508">
    <property type="term" value="P:proteolysis"/>
    <property type="evidence" value="ECO:0007669"/>
    <property type="project" value="InterPro"/>
</dbReference>
<dbReference type="AlphaFoldDB" id="A0A498HGU9"/>
<feature type="domain" description="Peptidase A1" evidence="2">
    <location>
        <begin position="1"/>
        <end position="167"/>
    </location>
</feature>
<dbReference type="FunFam" id="2.40.70.10:FF:000018">
    <property type="entry name" value="Aspartic proteinase-like protein 2"/>
    <property type="match status" value="1"/>
</dbReference>